<evidence type="ECO:0000256" key="7">
    <source>
        <dbReference type="ARBA" id="ARBA00023136"/>
    </source>
</evidence>
<keyword evidence="4 8" id="KW-1003">Cell membrane</keyword>
<feature type="transmembrane region" description="Helical" evidence="9">
    <location>
        <begin position="51"/>
        <end position="70"/>
    </location>
</feature>
<evidence type="ECO:0000256" key="1">
    <source>
        <dbReference type="ARBA" id="ARBA00004651"/>
    </source>
</evidence>
<reference evidence="10 11" key="1">
    <citation type="journal article" date="2015" name="Genome Announc.">
        <title>Expanding the biotechnology potential of lactobacilli through comparative genomics of 213 strains and associated genera.</title>
        <authorList>
            <person name="Sun Z."/>
            <person name="Harris H.M."/>
            <person name="McCann A."/>
            <person name="Guo C."/>
            <person name="Argimon S."/>
            <person name="Zhang W."/>
            <person name="Yang X."/>
            <person name="Jeffery I.B."/>
            <person name="Cooney J.C."/>
            <person name="Kagawa T.F."/>
            <person name="Liu W."/>
            <person name="Song Y."/>
            <person name="Salvetti E."/>
            <person name="Wrobel A."/>
            <person name="Rasinkangas P."/>
            <person name="Parkhill J."/>
            <person name="Rea M.C."/>
            <person name="O'Sullivan O."/>
            <person name="Ritari J."/>
            <person name="Douillard F.P."/>
            <person name="Paul Ross R."/>
            <person name="Yang R."/>
            <person name="Briner A.E."/>
            <person name="Felis G.E."/>
            <person name="de Vos W.M."/>
            <person name="Barrangou R."/>
            <person name="Klaenhammer T.R."/>
            <person name="Caufield P.W."/>
            <person name="Cui Y."/>
            <person name="Zhang H."/>
            <person name="O'Toole P.W."/>
        </authorList>
    </citation>
    <scope>NUCLEOTIDE SEQUENCE [LARGE SCALE GENOMIC DNA]</scope>
    <source>
        <strain evidence="10 11">DSM 7090</strain>
    </source>
</reference>
<feature type="transmembrane region" description="Helical" evidence="9">
    <location>
        <begin position="375"/>
        <end position="392"/>
    </location>
</feature>
<evidence type="ECO:0000256" key="4">
    <source>
        <dbReference type="ARBA" id="ARBA00022475"/>
    </source>
</evidence>
<keyword evidence="3 8" id="KW-0813">Transport</keyword>
<feature type="transmembrane region" description="Helical" evidence="9">
    <location>
        <begin position="134"/>
        <end position="159"/>
    </location>
</feature>
<dbReference type="InterPro" id="IPR045018">
    <property type="entry name" value="Azg-like"/>
</dbReference>
<evidence type="ECO:0000256" key="6">
    <source>
        <dbReference type="ARBA" id="ARBA00022989"/>
    </source>
</evidence>
<evidence type="ECO:0000313" key="10">
    <source>
        <dbReference type="EMBL" id="KRO01909.1"/>
    </source>
</evidence>
<dbReference type="PANTHER" id="PTHR43337:SF1">
    <property type="entry name" value="XANTHINE_URACIL PERMEASE C887.17-RELATED"/>
    <property type="match status" value="1"/>
</dbReference>
<dbReference type="GeneID" id="84905039"/>
<proteinExistence type="inferred from homology"/>
<gene>
    <name evidence="10" type="ORF">IV60_GL001156</name>
</gene>
<dbReference type="InterPro" id="IPR026033">
    <property type="entry name" value="Azg-like_bact_archaea"/>
</dbReference>
<evidence type="ECO:0000256" key="9">
    <source>
        <dbReference type="SAM" id="Phobius"/>
    </source>
</evidence>
<protein>
    <submittedName>
        <fullName evidence="10">Xanthine uracil vitamin C permease</fullName>
    </submittedName>
</protein>
<feature type="transmembrane region" description="Helical" evidence="9">
    <location>
        <begin position="21"/>
        <end position="39"/>
    </location>
</feature>
<evidence type="ECO:0000256" key="5">
    <source>
        <dbReference type="ARBA" id="ARBA00022692"/>
    </source>
</evidence>
<feature type="transmembrane region" description="Helical" evidence="9">
    <location>
        <begin position="267"/>
        <end position="289"/>
    </location>
</feature>
<comment type="similarity">
    <text evidence="2 8">Belongs to the nucleobase:cation symporter-2 (NCS2) (TC 2.A.40) family. Azg-like subfamily.</text>
</comment>
<organism evidence="10 11">
    <name type="scientific">Lancefieldella rimae</name>
    <dbReference type="NCBI Taxonomy" id="1383"/>
    <lineage>
        <taxon>Bacteria</taxon>
        <taxon>Bacillati</taxon>
        <taxon>Actinomycetota</taxon>
        <taxon>Coriobacteriia</taxon>
        <taxon>Coriobacteriales</taxon>
        <taxon>Atopobiaceae</taxon>
        <taxon>Lancefieldella</taxon>
    </lineage>
</organism>
<comment type="caution">
    <text evidence="10">The sequence shown here is derived from an EMBL/GenBank/DDBJ whole genome shotgun (WGS) entry which is preliminary data.</text>
</comment>
<dbReference type="Pfam" id="PF00860">
    <property type="entry name" value="Xan_ur_permease"/>
    <property type="match status" value="1"/>
</dbReference>
<accession>A0ABR5Q0R5</accession>
<evidence type="ECO:0000256" key="3">
    <source>
        <dbReference type="ARBA" id="ARBA00022448"/>
    </source>
</evidence>
<dbReference type="PIRSF" id="PIRSF005353">
    <property type="entry name" value="PbuG"/>
    <property type="match status" value="1"/>
</dbReference>
<feature type="transmembrane region" description="Helical" evidence="9">
    <location>
        <begin position="404"/>
        <end position="430"/>
    </location>
</feature>
<feature type="transmembrane region" description="Helical" evidence="9">
    <location>
        <begin position="102"/>
        <end position="122"/>
    </location>
</feature>
<feature type="transmembrane region" description="Helical" evidence="9">
    <location>
        <begin position="77"/>
        <end position="96"/>
    </location>
</feature>
<keyword evidence="7 8" id="KW-0472">Membrane</keyword>
<dbReference type="RefSeq" id="WP_003150167.1">
    <property type="nucleotide sequence ID" value="NZ_JQCP01000003.1"/>
</dbReference>
<evidence type="ECO:0000256" key="2">
    <source>
        <dbReference type="ARBA" id="ARBA00005697"/>
    </source>
</evidence>
<comment type="subcellular location">
    <subcellularLocation>
        <location evidence="1 8">Cell membrane</location>
        <topology evidence="1 8">Multi-pass membrane protein</topology>
    </subcellularLocation>
</comment>
<dbReference type="EMBL" id="JQCP01000003">
    <property type="protein sequence ID" value="KRO01909.1"/>
    <property type="molecule type" value="Genomic_DNA"/>
</dbReference>
<feature type="transmembrane region" description="Helical" evidence="9">
    <location>
        <begin position="208"/>
        <end position="228"/>
    </location>
</feature>
<name>A0ABR5Q0R5_9ACTN</name>
<keyword evidence="5 8" id="KW-0812">Transmembrane</keyword>
<dbReference type="InterPro" id="IPR006043">
    <property type="entry name" value="NCS2"/>
</dbReference>
<feature type="transmembrane region" description="Helical" evidence="9">
    <location>
        <begin position="442"/>
        <end position="459"/>
    </location>
</feature>
<keyword evidence="6 8" id="KW-1133">Transmembrane helix</keyword>
<keyword evidence="11" id="KW-1185">Reference proteome</keyword>
<evidence type="ECO:0000256" key="8">
    <source>
        <dbReference type="PIRNR" id="PIRNR005353"/>
    </source>
</evidence>
<dbReference type="Proteomes" id="UP000051927">
    <property type="component" value="Unassembled WGS sequence"/>
</dbReference>
<feature type="transmembrane region" description="Helical" evidence="9">
    <location>
        <begin position="350"/>
        <end position="369"/>
    </location>
</feature>
<sequence length="460" mass="48294">MEKTLDRWFHLKERNTSIRTEVIAGLTTFITVAYILAVNPSVLSAAGIDSGAVFTATAVTSFVGTCLMALLSNYPFILAPSLGLNAYFAYTVVLGMGYSWQIALAAVFVEGVIFLLLSLTKLRDLIINAIPPSLKLAITAGIGLFVALIGLKGAGIIVGNEATLVGMFNFHDSIANGTFSTAGISAVLALVGILITAVFMAKNVKGSILLGILITWLLGIICQLAGVYTPDAALGYANLIPDFSRGLAIPSIEPTFLKFDFSHMGEIGFVTVVFAILFASLFDTIGTLVGAASKANLLEEDGSLRNARGALMAQSLTTMVGAAFGISPTCTSVECAAGITAGGRTGLSSLVAAILFLLSLLLSPFFLAIPMFATAPALVVVGFSMMGALFGVDFNDMTEGIPAFLCAISMPFTYSIAEGIYLGVISYVVINVFFGAEGRKKVSPMMYILAVAFLVKYVFI</sequence>
<feature type="transmembrane region" description="Helical" evidence="9">
    <location>
        <begin position="179"/>
        <end position="201"/>
    </location>
</feature>
<evidence type="ECO:0000313" key="11">
    <source>
        <dbReference type="Proteomes" id="UP000051927"/>
    </source>
</evidence>
<dbReference type="PANTHER" id="PTHR43337">
    <property type="entry name" value="XANTHINE/URACIL PERMEASE C887.17-RELATED"/>
    <property type="match status" value="1"/>
</dbReference>